<sequence>MANKEIIKIEPTLYPKIKSATKKHGKLMVAAYARVSTEKDNQTHSLIAQKEH</sequence>
<dbReference type="Proteomes" id="UP000050909">
    <property type="component" value="Unassembled WGS sequence"/>
</dbReference>
<dbReference type="InterPro" id="IPR006119">
    <property type="entry name" value="Resolv_N"/>
</dbReference>
<protein>
    <recommendedName>
        <fullName evidence="1">Resolvase/invertase-type recombinase catalytic domain-containing protein</fullName>
    </recommendedName>
</protein>
<evidence type="ECO:0000313" key="2">
    <source>
        <dbReference type="EMBL" id="KRK37731.1"/>
    </source>
</evidence>
<dbReference type="PATRIC" id="fig|1423722.3.peg.1083"/>
<organism evidence="2 3">
    <name type="scientific">Amylolactobacillus amylotrophicus DSM 20534</name>
    <dbReference type="NCBI Taxonomy" id="1423722"/>
    <lineage>
        <taxon>Bacteria</taxon>
        <taxon>Bacillati</taxon>
        <taxon>Bacillota</taxon>
        <taxon>Bacilli</taxon>
        <taxon>Lactobacillales</taxon>
        <taxon>Lactobacillaceae</taxon>
        <taxon>Amylolactobacillus</taxon>
    </lineage>
</organism>
<keyword evidence="3" id="KW-1185">Reference proteome</keyword>
<reference evidence="2 3" key="1">
    <citation type="journal article" date="2015" name="Genome Announc.">
        <title>Expanding the biotechnology potential of lactobacilli through comparative genomics of 213 strains and associated genera.</title>
        <authorList>
            <person name="Sun Z."/>
            <person name="Harris H.M."/>
            <person name="McCann A."/>
            <person name="Guo C."/>
            <person name="Argimon S."/>
            <person name="Zhang W."/>
            <person name="Yang X."/>
            <person name="Jeffery I.B."/>
            <person name="Cooney J.C."/>
            <person name="Kagawa T.F."/>
            <person name="Liu W."/>
            <person name="Song Y."/>
            <person name="Salvetti E."/>
            <person name="Wrobel A."/>
            <person name="Rasinkangas P."/>
            <person name="Parkhill J."/>
            <person name="Rea M.C."/>
            <person name="O'Sullivan O."/>
            <person name="Ritari J."/>
            <person name="Douillard F.P."/>
            <person name="Paul Ross R."/>
            <person name="Yang R."/>
            <person name="Briner A.E."/>
            <person name="Felis G.E."/>
            <person name="de Vos W.M."/>
            <person name="Barrangou R."/>
            <person name="Klaenhammer T.R."/>
            <person name="Caufield P.W."/>
            <person name="Cui Y."/>
            <person name="Zhang H."/>
            <person name="O'Toole P.W."/>
        </authorList>
    </citation>
    <scope>NUCLEOTIDE SEQUENCE [LARGE SCALE GENOMIC DNA]</scope>
    <source>
        <strain evidence="2 3">DSM 20534</strain>
    </source>
</reference>
<accession>A0A0R1H023</accession>
<comment type="caution">
    <text evidence="2">The sequence shown here is derived from an EMBL/GenBank/DDBJ whole genome shotgun (WGS) entry which is preliminary data.</text>
</comment>
<evidence type="ECO:0000313" key="3">
    <source>
        <dbReference type="Proteomes" id="UP000050909"/>
    </source>
</evidence>
<name>A0A0R1H023_9LACO</name>
<dbReference type="PROSITE" id="PS51736">
    <property type="entry name" value="RECOMBINASES_3"/>
    <property type="match status" value="1"/>
</dbReference>
<feature type="domain" description="Resolvase/invertase-type recombinase catalytic" evidence="1">
    <location>
        <begin position="28"/>
        <end position="52"/>
    </location>
</feature>
<dbReference type="EMBL" id="AZCV01000003">
    <property type="protein sequence ID" value="KRK37731.1"/>
    <property type="molecule type" value="Genomic_DNA"/>
</dbReference>
<dbReference type="RefSeq" id="WP_236693785.1">
    <property type="nucleotide sequence ID" value="NZ_AZCV01000003.1"/>
</dbReference>
<dbReference type="GO" id="GO:0000150">
    <property type="term" value="F:DNA strand exchange activity"/>
    <property type="evidence" value="ECO:0007669"/>
    <property type="project" value="InterPro"/>
</dbReference>
<dbReference type="GO" id="GO:0003677">
    <property type="term" value="F:DNA binding"/>
    <property type="evidence" value="ECO:0007669"/>
    <property type="project" value="InterPro"/>
</dbReference>
<gene>
    <name evidence="2" type="ORF">FC62_GL001061</name>
</gene>
<evidence type="ECO:0000259" key="1">
    <source>
        <dbReference type="PROSITE" id="PS51736"/>
    </source>
</evidence>
<proteinExistence type="predicted"/>
<dbReference type="AlphaFoldDB" id="A0A0R1H023"/>